<evidence type="ECO:0000313" key="10">
    <source>
        <dbReference type="EMBL" id="TXK26311.1"/>
    </source>
</evidence>
<dbReference type="Pfam" id="PF02838">
    <property type="entry name" value="Glyco_hydro_20b"/>
    <property type="match status" value="1"/>
</dbReference>
<dbReference type="PRINTS" id="PR00738">
    <property type="entry name" value="GLHYDRLASE20"/>
</dbReference>
<evidence type="ECO:0000256" key="7">
    <source>
        <dbReference type="SAM" id="SignalP"/>
    </source>
</evidence>
<name>A0A5C8IZE0_9BACT</name>
<dbReference type="EMBL" id="VRTY01000130">
    <property type="protein sequence ID" value="TXK26311.1"/>
    <property type="molecule type" value="Genomic_DNA"/>
</dbReference>
<dbReference type="GO" id="GO:0005975">
    <property type="term" value="P:carbohydrate metabolic process"/>
    <property type="evidence" value="ECO:0007669"/>
    <property type="project" value="InterPro"/>
</dbReference>
<protein>
    <recommendedName>
        <fullName evidence="3">beta-N-acetylhexosaminidase</fullName>
        <ecNumber evidence="3">3.2.1.52</ecNumber>
    </recommendedName>
</protein>
<dbReference type="CDD" id="cd06563">
    <property type="entry name" value="GH20_chitobiase-like"/>
    <property type="match status" value="1"/>
</dbReference>
<comment type="similarity">
    <text evidence="2">Belongs to the glycosyl hydrolase 20 family.</text>
</comment>
<evidence type="ECO:0000256" key="3">
    <source>
        <dbReference type="ARBA" id="ARBA00012663"/>
    </source>
</evidence>
<evidence type="ECO:0000256" key="1">
    <source>
        <dbReference type="ARBA" id="ARBA00001231"/>
    </source>
</evidence>
<dbReference type="EC" id="3.2.1.52" evidence="3"/>
<dbReference type="InterPro" id="IPR017853">
    <property type="entry name" value="GH"/>
</dbReference>
<comment type="catalytic activity">
    <reaction evidence="1">
        <text>Hydrolysis of terminal non-reducing N-acetyl-D-hexosamine residues in N-acetyl-beta-D-hexosaminides.</text>
        <dbReference type="EC" id="3.2.1.52"/>
    </reaction>
</comment>
<keyword evidence="4 10" id="KW-0378">Hydrolase</keyword>
<sequence>MSIKKVFASLATIISVAHLFSGAIPAAYAQQNTARQQTISVIPKPVKLTQQIGNFVVRSTTKIYVDPKNDQLKAIGLSLAQELKKVSAIAPEVVQGQPTSKTDNYIYLTLTQPIDTLGQEGYNLKVQPAQIVLAANTPQGIFLGTQTIRQLLPTKGAATMVSIPAVEIADKPRYSWRGMHLDVSRHFFPVEFVKKYIDYLAMHKMNTFHWHLTDDQGWRIEIKKYPKLTEVGGYREGTLIGHYSDQPHQFDNKRYGGYYTQEQIKEVVKYAQERYVTVVPEIEMPGHAVAALTAYPELSCTGGPFKVEGLWGVFDDVFCAGNEQTFQFLEDVMTEVIALFPSKIIHIGGDESPKVRWKECPKCQKRIATEKLKDEHELQSYFVQRMEKFLNAKGRTIIGWDEILEGGLAPNAYVMSWQGTEGGIAAAKQNHYVVMTPGSHVYFNYYQGEASLEPLSIGGYVPLRKVYSFEPTPDELSESEKKYILGAQANLWSEYIHTTDEVEYMVLPRMSALAEVLWTPAKQKNWDDFTARMQQQYKRYDAMGATYAKSAFNVVQKITTDTTQRAAIVSFQTDANNPPIYYTLDGSEPTSQSMAYTAPFPLKTSAVVKAASFTDGKMAGKVSSSTFEVHKAFAKPVKLKNQPYQAYQGEGPVTLVNGMAGSKSHTDGQWLGFLGTDLEVVIDLQKETPITSISSSYLQYDFDKIFLPTTIEYEVSKDGKKYKKLKTFSTDADAQQQGSFIKQYTAEASKTKARFVKVTAKNAQAPDAKTPNTWLFIDEIIVK</sequence>
<evidence type="ECO:0000259" key="9">
    <source>
        <dbReference type="Pfam" id="PF02838"/>
    </source>
</evidence>
<keyword evidence="11" id="KW-1185">Reference proteome</keyword>
<dbReference type="Pfam" id="PF00728">
    <property type="entry name" value="Glyco_hydro_20"/>
    <property type="match status" value="1"/>
</dbReference>
<evidence type="ECO:0000256" key="4">
    <source>
        <dbReference type="ARBA" id="ARBA00022801"/>
    </source>
</evidence>
<organism evidence="10 11">
    <name type="scientific">Pontibacter qinzhouensis</name>
    <dbReference type="NCBI Taxonomy" id="2603253"/>
    <lineage>
        <taxon>Bacteria</taxon>
        <taxon>Pseudomonadati</taxon>
        <taxon>Bacteroidota</taxon>
        <taxon>Cytophagia</taxon>
        <taxon>Cytophagales</taxon>
        <taxon>Hymenobacteraceae</taxon>
        <taxon>Pontibacter</taxon>
    </lineage>
</organism>
<dbReference type="PANTHER" id="PTHR22600">
    <property type="entry name" value="BETA-HEXOSAMINIDASE"/>
    <property type="match status" value="1"/>
</dbReference>
<dbReference type="RefSeq" id="WP_147923916.1">
    <property type="nucleotide sequence ID" value="NZ_VRTY01000130.1"/>
</dbReference>
<dbReference type="SUPFAM" id="SSF51445">
    <property type="entry name" value="(Trans)glycosidases"/>
    <property type="match status" value="1"/>
</dbReference>
<dbReference type="Proteomes" id="UP000321926">
    <property type="component" value="Unassembled WGS sequence"/>
</dbReference>
<reference evidence="10 11" key="1">
    <citation type="submission" date="2019-08" db="EMBL/GenBank/DDBJ databases">
        <authorList>
            <person name="Shi S."/>
        </authorList>
    </citation>
    <scope>NUCLEOTIDE SEQUENCE [LARGE SCALE GENOMIC DNA]</scope>
    <source>
        <strain evidence="10 11">GY10130</strain>
    </source>
</reference>
<keyword evidence="7" id="KW-0732">Signal</keyword>
<dbReference type="InterPro" id="IPR029018">
    <property type="entry name" value="Hex-like_dom2"/>
</dbReference>
<dbReference type="Pfam" id="PF13287">
    <property type="entry name" value="Fn3_assoc"/>
    <property type="match status" value="1"/>
</dbReference>
<comment type="caution">
    <text evidence="10">The sequence shown here is derived from an EMBL/GenBank/DDBJ whole genome shotgun (WGS) entry which is preliminary data.</text>
</comment>
<accession>A0A5C8IZE0</accession>
<feature type="domain" description="Glycoside hydrolase family 20 catalytic" evidence="8">
    <location>
        <begin position="174"/>
        <end position="520"/>
    </location>
</feature>
<evidence type="ECO:0000256" key="5">
    <source>
        <dbReference type="ARBA" id="ARBA00023295"/>
    </source>
</evidence>
<evidence type="ECO:0000259" key="8">
    <source>
        <dbReference type="Pfam" id="PF00728"/>
    </source>
</evidence>
<dbReference type="GO" id="GO:0016020">
    <property type="term" value="C:membrane"/>
    <property type="evidence" value="ECO:0007669"/>
    <property type="project" value="TreeGrafter"/>
</dbReference>
<dbReference type="GO" id="GO:0030203">
    <property type="term" value="P:glycosaminoglycan metabolic process"/>
    <property type="evidence" value="ECO:0007669"/>
    <property type="project" value="TreeGrafter"/>
</dbReference>
<dbReference type="InterPro" id="IPR026876">
    <property type="entry name" value="Fn3_assoc_repeat"/>
</dbReference>
<dbReference type="GO" id="GO:0004563">
    <property type="term" value="F:beta-N-acetylhexosaminidase activity"/>
    <property type="evidence" value="ECO:0007669"/>
    <property type="project" value="UniProtKB-EC"/>
</dbReference>
<feature type="domain" description="Beta-hexosaminidase bacterial type N-terminal" evidence="9">
    <location>
        <begin position="39"/>
        <end position="170"/>
    </location>
</feature>
<dbReference type="InterPro" id="IPR025705">
    <property type="entry name" value="Beta_hexosaminidase_sua/sub"/>
</dbReference>
<keyword evidence="5" id="KW-0326">Glycosidase</keyword>
<evidence type="ECO:0000256" key="6">
    <source>
        <dbReference type="PIRSR" id="PIRSR625705-1"/>
    </source>
</evidence>
<proteinExistence type="inferred from homology"/>
<feature type="active site" description="Proton donor" evidence="6">
    <location>
        <position position="351"/>
    </location>
</feature>
<dbReference type="AlphaFoldDB" id="A0A5C8IZE0"/>
<evidence type="ECO:0000313" key="11">
    <source>
        <dbReference type="Proteomes" id="UP000321926"/>
    </source>
</evidence>
<dbReference type="InterPro" id="IPR015882">
    <property type="entry name" value="HEX_bac_N"/>
</dbReference>
<evidence type="ECO:0000256" key="2">
    <source>
        <dbReference type="ARBA" id="ARBA00006285"/>
    </source>
</evidence>
<dbReference type="Gene3D" id="3.20.20.80">
    <property type="entry name" value="Glycosidases"/>
    <property type="match status" value="1"/>
</dbReference>
<dbReference type="Gene3D" id="3.30.379.10">
    <property type="entry name" value="Chitobiase/beta-hexosaminidase domain 2-like"/>
    <property type="match status" value="1"/>
</dbReference>
<dbReference type="OrthoDB" id="9763537at2"/>
<dbReference type="InterPro" id="IPR015883">
    <property type="entry name" value="Glyco_hydro_20_cat"/>
</dbReference>
<feature type="chain" id="PRO_5022970029" description="beta-N-acetylhexosaminidase" evidence="7">
    <location>
        <begin position="30"/>
        <end position="783"/>
    </location>
</feature>
<dbReference type="Gene3D" id="2.60.120.260">
    <property type="entry name" value="Galactose-binding domain-like"/>
    <property type="match status" value="1"/>
</dbReference>
<feature type="signal peptide" evidence="7">
    <location>
        <begin position="1"/>
        <end position="29"/>
    </location>
</feature>
<dbReference type="SUPFAM" id="SSF55545">
    <property type="entry name" value="beta-N-acetylhexosaminidase-like domain"/>
    <property type="match status" value="1"/>
</dbReference>
<dbReference type="PANTHER" id="PTHR22600:SF57">
    <property type="entry name" value="BETA-N-ACETYLHEXOSAMINIDASE"/>
    <property type="match status" value="1"/>
</dbReference>
<gene>
    <name evidence="10" type="ORF">FVR03_21905</name>
</gene>